<name>A0ABQ9I5H7_9NEOP</name>
<comment type="caution">
    <text evidence="2">The sequence shown here is derived from an EMBL/GenBank/DDBJ whole genome shotgun (WGS) entry which is preliminary data.</text>
</comment>
<reference evidence="2 3" key="1">
    <citation type="submission" date="2023-02" db="EMBL/GenBank/DDBJ databases">
        <title>LHISI_Scaffold_Assembly.</title>
        <authorList>
            <person name="Stuart O.P."/>
            <person name="Cleave R."/>
            <person name="Magrath M.J.L."/>
            <person name="Mikheyev A.S."/>
        </authorList>
    </citation>
    <scope>NUCLEOTIDE SEQUENCE [LARGE SCALE GENOMIC DNA]</scope>
    <source>
        <strain evidence="2">Daus_M_001</strain>
        <tissue evidence="2">Leg muscle</tissue>
    </source>
</reference>
<evidence type="ECO:0000313" key="2">
    <source>
        <dbReference type="EMBL" id="KAJ8891903.1"/>
    </source>
</evidence>
<dbReference type="Proteomes" id="UP001159363">
    <property type="component" value="Chromosome 2"/>
</dbReference>
<organism evidence="2 3">
    <name type="scientific">Dryococelus australis</name>
    <dbReference type="NCBI Taxonomy" id="614101"/>
    <lineage>
        <taxon>Eukaryota</taxon>
        <taxon>Metazoa</taxon>
        <taxon>Ecdysozoa</taxon>
        <taxon>Arthropoda</taxon>
        <taxon>Hexapoda</taxon>
        <taxon>Insecta</taxon>
        <taxon>Pterygota</taxon>
        <taxon>Neoptera</taxon>
        <taxon>Polyneoptera</taxon>
        <taxon>Phasmatodea</taxon>
        <taxon>Verophasmatodea</taxon>
        <taxon>Anareolatae</taxon>
        <taxon>Phasmatidae</taxon>
        <taxon>Eurycanthinae</taxon>
        <taxon>Dryococelus</taxon>
    </lineage>
</organism>
<accession>A0ABQ9I5H7</accession>
<sequence length="290" mass="32167">MPLVGGFSRGGGGVSRFPRPFIPALLHAHHNLPHRLSRPPNLFTFRAVHGKNRRSVNTLAMRCRWAWLPKARVSVLGQPSWAGRRTGGQLGRSESSTRPSRFLLARVSSRLSPPAPRSLRRPTSQLHREERINEATPATAKKIRNFIPRLGSLANVCTAPQGNDTPSRYPDRFGKPLQNHGGGKGESKLLLEIAHRSTAQPAERLLEVAVIDDSRAKRYEASVYSTTRKETARVEPNATRHRSTAQPAERLLEVAVIDDSRAKRYEASCEGSSTFDDTAYLTEDPDNAMT</sequence>
<evidence type="ECO:0000256" key="1">
    <source>
        <dbReference type="SAM" id="MobiDB-lite"/>
    </source>
</evidence>
<gene>
    <name evidence="2" type="ORF">PR048_004459</name>
</gene>
<evidence type="ECO:0000313" key="3">
    <source>
        <dbReference type="Proteomes" id="UP001159363"/>
    </source>
</evidence>
<feature type="region of interest" description="Disordered" evidence="1">
    <location>
        <begin position="79"/>
        <end position="99"/>
    </location>
</feature>
<dbReference type="EMBL" id="JARBHB010000002">
    <property type="protein sequence ID" value="KAJ8891903.1"/>
    <property type="molecule type" value="Genomic_DNA"/>
</dbReference>
<keyword evidence="3" id="KW-1185">Reference proteome</keyword>
<protein>
    <submittedName>
        <fullName evidence="2">Uncharacterized protein</fullName>
    </submittedName>
</protein>
<proteinExistence type="predicted"/>